<dbReference type="EMBL" id="AZAC01000018">
    <property type="protein sequence ID" value="KIX13152.1"/>
    <property type="molecule type" value="Genomic_DNA"/>
</dbReference>
<keyword evidence="3" id="KW-1185">Reference proteome</keyword>
<dbReference type="Proteomes" id="UP000032233">
    <property type="component" value="Unassembled WGS sequence"/>
</dbReference>
<accession>A0A0D2GDU7</accession>
<name>A0A0D2GDU7_9BACT</name>
<dbReference type="STRING" id="1429043.X474_15480"/>
<evidence type="ECO:0008006" key="4">
    <source>
        <dbReference type="Google" id="ProtNLM"/>
    </source>
</evidence>
<dbReference type="AlphaFoldDB" id="A0A0D2GDU7"/>
<evidence type="ECO:0000313" key="2">
    <source>
        <dbReference type="EMBL" id="KIX13152.1"/>
    </source>
</evidence>
<comment type="caution">
    <text evidence="2">The sequence shown here is derived from an EMBL/GenBank/DDBJ whole genome shotgun (WGS) entry which is preliminary data.</text>
</comment>
<dbReference type="InterPro" id="IPR036390">
    <property type="entry name" value="WH_DNA-bd_sf"/>
</dbReference>
<sequence>MRAYPTGSRKLHGLEAPAVIVRTLAHSGWLMILGRLSSGKSSVGDLNEMVGCHKSTMLRHLLSMKNACPIDCNKEGQPLFIICVIRCAFDLLYYADTLSNQLKHDRTNTKSPAATSGTSLRRNLK</sequence>
<evidence type="ECO:0000256" key="1">
    <source>
        <dbReference type="SAM" id="MobiDB-lite"/>
    </source>
</evidence>
<dbReference type="InParanoid" id="A0A0D2GDU7"/>
<organism evidence="2 3">
    <name type="scientific">Dethiosulfatarculus sandiegensis</name>
    <dbReference type="NCBI Taxonomy" id="1429043"/>
    <lineage>
        <taxon>Bacteria</taxon>
        <taxon>Pseudomonadati</taxon>
        <taxon>Thermodesulfobacteriota</taxon>
        <taxon>Desulfarculia</taxon>
        <taxon>Desulfarculales</taxon>
        <taxon>Desulfarculaceae</taxon>
        <taxon>Dethiosulfatarculus</taxon>
    </lineage>
</organism>
<proteinExistence type="predicted"/>
<feature type="region of interest" description="Disordered" evidence="1">
    <location>
        <begin position="104"/>
        <end position="125"/>
    </location>
</feature>
<feature type="compositionally biased region" description="Polar residues" evidence="1">
    <location>
        <begin position="109"/>
        <end position="125"/>
    </location>
</feature>
<gene>
    <name evidence="2" type="ORF">X474_15480</name>
</gene>
<dbReference type="Gene3D" id="1.10.10.10">
    <property type="entry name" value="Winged helix-like DNA-binding domain superfamily/Winged helix DNA-binding domain"/>
    <property type="match status" value="1"/>
</dbReference>
<evidence type="ECO:0000313" key="3">
    <source>
        <dbReference type="Proteomes" id="UP000032233"/>
    </source>
</evidence>
<reference evidence="2 3" key="1">
    <citation type="submission" date="2013-11" db="EMBL/GenBank/DDBJ databases">
        <title>Metagenomic analysis of a methanogenic consortium involved in long chain n-alkane degradation.</title>
        <authorList>
            <person name="Davidova I.A."/>
            <person name="Callaghan A.V."/>
            <person name="Wawrik B."/>
            <person name="Pruitt S."/>
            <person name="Marks C."/>
            <person name="Duncan K.E."/>
            <person name="Suflita J.M."/>
        </authorList>
    </citation>
    <scope>NUCLEOTIDE SEQUENCE [LARGE SCALE GENOMIC DNA]</scope>
    <source>
        <strain evidence="2 3">SPR</strain>
    </source>
</reference>
<dbReference type="InterPro" id="IPR036388">
    <property type="entry name" value="WH-like_DNA-bd_sf"/>
</dbReference>
<dbReference type="SUPFAM" id="SSF46785">
    <property type="entry name" value="Winged helix' DNA-binding domain"/>
    <property type="match status" value="1"/>
</dbReference>
<protein>
    <recommendedName>
        <fullName evidence="4">HTH arsR-type domain-containing protein</fullName>
    </recommendedName>
</protein>